<evidence type="ECO:0000259" key="1">
    <source>
        <dbReference type="Pfam" id="PF01973"/>
    </source>
</evidence>
<reference evidence="2 3" key="1">
    <citation type="submission" date="2022-12" db="EMBL/GenBank/DDBJ databases">
        <title>Draft genome sequence of Paenibacillus sp. dW9.</title>
        <authorList>
            <person name="Choi E.-W."/>
            <person name="Kim D.-U."/>
        </authorList>
    </citation>
    <scope>NUCLEOTIDE SEQUENCE [LARGE SCALE GENOMIC DNA]</scope>
    <source>
        <strain evidence="3">dW9</strain>
    </source>
</reference>
<organism evidence="2 3">
    <name type="scientific">Paenibacillus gyeongsangnamensis</name>
    <dbReference type="NCBI Taxonomy" id="3388067"/>
    <lineage>
        <taxon>Bacteria</taxon>
        <taxon>Bacillati</taxon>
        <taxon>Bacillota</taxon>
        <taxon>Bacilli</taxon>
        <taxon>Bacillales</taxon>
        <taxon>Paenibacillaceae</taxon>
        <taxon>Paenibacillus</taxon>
    </lineage>
</organism>
<dbReference type="PANTHER" id="PTHR41786">
    <property type="entry name" value="MOTILITY ACCESSORY FACTOR MAF"/>
    <property type="match status" value="1"/>
</dbReference>
<sequence length="460" mass="51961">MSAWNHSIQTHNRRSRAPQVALEHTKNGLWTASVRKEGIPPFYLHSRYDPTTEAHRFAAAQLSSIGEEKPDRIVLYGAGCGHHVKALLEQTEDIGVPFEVWETNVSAFLDMERAGMFKEIMDEPRLIFIVSDDLQVFSERMNVWEQNRVHVIVHEPSLRAIPEELESLKRVLQDYQVHQNSVIVHRDLFHDNFARNNRKEWPSVSAFHGLPSVPAIVISAGPSLSKSLALLPNAAKHCLLGSVGTAVPLLVRQGIRPDFVVMTDPQPNMLQQLDGWDSESIPLFFLSTLYSEVVDRYKGPKFILFQEGYPAAERMASLRREMLVQTGGSVSTTLFSLARILGLRPLCLVGQDLAYTGNKTHVEGTPLYQQLERQVTGERVMAFDGQGTVVAPRNLLLYKKWFEEQARSCNETFYNATEGGAYIEGFAHVTLREFLAKIQTIDVSKAREMFQRMARSSSKN</sequence>
<dbReference type="InterPro" id="IPR002826">
    <property type="entry name" value="MptE-like"/>
</dbReference>
<feature type="domain" description="6-hydroxymethylpterin diphosphokinase MptE-like" evidence="1">
    <location>
        <begin position="196"/>
        <end position="357"/>
    </location>
</feature>
<dbReference type="EMBL" id="JAQAGZ010000014">
    <property type="protein sequence ID" value="MCZ8514881.1"/>
    <property type="molecule type" value="Genomic_DNA"/>
</dbReference>
<protein>
    <submittedName>
        <fullName evidence="2">DUF115 domain-containing protein</fullName>
    </submittedName>
</protein>
<dbReference type="RefSeq" id="WP_269883409.1">
    <property type="nucleotide sequence ID" value="NZ_JAQAGZ010000014.1"/>
</dbReference>
<evidence type="ECO:0000313" key="2">
    <source>
        <dbReference type="EMBL" id="MCZ8514881.1"/>
    </source>
</evidence>
<evidence type="ECO:0000313" key="3">
    <source>
        <dbReference type="Proteomes" id="UP001527882"/>
    </source>
</evidence>
<dbReference type="Proteomes" id="UP001527882">
    <property type="component" value="Unassembled WGS sequence"/>
</dbReference>
<proteinExistence type="predicted"/>
<name>A0ABT4QDK7_9BACL</name>
<dbReference type="PANTHER" id="PTHR41786:SF1">
    <property type="entry name" value="6-HYDROXYMETHYLPTERIN DIPHOSPHOKINASE MPTE-LIKE DOMAIN-CONTAINING PROTEIN"/>
    <property type="match status" value="1"/>
</dbReference>
<dbReference type="Pfam" id="PF01973">
    <property type="entry name" value="MptE-like"/>
    <property type="match status" value="1"/>
</dbReference>
<comment type="caution">
    <text evidence="2">The sequence shown here is derived from an EMBL/GenBank/DDBJ whole genome shotgun (WGS) entry which is preliminary data.</text>
</comment>
<keyword evidence="3" id="KW-1185">Reference proteome</keyword>
<gene>
    <name evidence="2" type="ORF">O9H85_21150</name>
</gene>
<accession>A0ABT4QDK7</accession>